<evidence type="ECO:0000259" key="1">
    <source>
        <dbReference type="Pfam" id="PF01557"/>
    </source>
</evidence>
<evidence type="ECO:0000313" key="3">
    <source>
        <dbReference type="Proteomes" id="UP000664303"/>
    </source>
</evidence>
<protein>
    <submittedName>
        <fullName evidence="2">Fumarylacetoacetate hydrolase family protein</fullName>
    </submittedName>
</protein>
<reference evidence="2" key="1">
    <citation type="submission" date="2021-02" db="EMBL/GenBank/DDBJ databases">
        <title>PHA producing bacteria isolated from coastal sediment in Guangdong, Shenzhen.</title>
        <authorList>
            <person name="Zheng W."/>
            <person name="Yu S."/>
            <person name="Huang Y."/>
        </authorList>
    </citation>
    <scope>NUCLEOTIDE SEQUENCE</scope>
    <source>
        <strain evidence="2">TN14-10</strain>
    </source>
</reference>
<proteinExistence type="predicted"/>
<sequence length="328" mass="36558">MKLVTYRDGANERIAALTDSGHYLDLLACNERLASAKPGWFSTMLDLIEAGEAGLEQAYHYLHLQPEEAIVNPGDVDLLAPIPVPPQIRDFLAFEKHFAQAIQSSARLRAMADGQDPDEFVKNALNAGFLKIPDAWYQRPIYYKANRFAVSGPEQTVEWPAYSELMDYECELACVIGRKGRDIPRDKASGYIFGYTIFNDLSARDTQALEIQGMMGPAKAKDFDNANVLGPYLVTRDEVPDPRALDMIVRVNGREMSRGSSGEMHWKFEDMIAFVSEGETIYPGEVFGSGTVGDGCGFEHMRFLEDGDEVELEISSLGVLRTRIKRAV</sequence>
<dbReference type="AlphaFoldDB" id="A0A939DEQ9"/>
<keyword evidence="3" id="KW-1185">Reference proteome</keyword>
<dbReference type="EMBL" id="JAFKCZ010000004">
    <property type="protein sequence ID" value="MBN7796177.1"/>
    <property type="molecule type" value="Genomic_DNA"/>
</dbReference>
<dbReference type="Proteomes" id="UP000664303">
    <property type="component" value="Unassembled WGS sequence"/>
</dbReference>
<accession>A0A939DEQ9</accession>
<dbReference type="GO" id="GO:0016787">
    <property type="term" value="F:hydrolase activity"/>
    <property type="evidence" value="ECO:0007669"/>
    <property type="project" value="UniProtKB-KW"/>
</dbReference>
<dbReference type="Gene3D" id="3.90.850.10">
    <property type="entry name" value="Fumarylacetoacetase-like, C-terminal domain"/>
    <property type="match status" value="1"/>
</dbReference>
<dbReference type="InterPro" id="IPR011234">
    <property type="entry name" value="Fumarylacetoacetase-like_C"/>
</dbReference>
<dbReference type="PANTHER" id="PTHR43211">
    <property type="entry name" value="FUMARYLACETOACETATE HYDROLASE"/>
    <property type="match status" value="1"/>
</dbReference>
<dbReference type="PANTHER" id="PTHR43211:SF1">
    <property type="entry name" value="BLL6422 PROTEIN"/>
    <property type="match status" value="1"/>
</dbReference>
<comment type="caution">
    <text evidence="2">The sequence shown here is derived from an EMBL/GenBank/DDBJ whole genome shotgun (WGS) entry which is preliminary data.</text>
</comment>
<feature type="domain" description="Fumarylacetoacetase-like C-terminal" evidence="1">
    <location>
        <begin position="126"/>
        <end position="324"/>
    </location>
</feature>
<gene>
    <name evidence="2" type="ORF">JYP50_06235</name>
</gene>
<dbReference type="Pfam" id="PF01557">
    <property type="entry name" value="FAA_hydrolase"/>
    <property type="match status" value="1"/>
</dbReference>
<keyword evidence="2" id="KW-0378">Hydrolase</keyword>
<organism evidence="2 3">
    <name type="scientific">Parahaliea mediterranea</name>
    <dbReference type="NCBI Taxonomy" id="651086"/>
    <lineage>
        <taxon>Bacteria</taxon>
        <taxon>Pseudomonadati</taxon>
        <taxon>Pseudomonadota</taxon>
        <taxon>Gammaproteobacteria</taxon>
        <taxon>Cellvibrionales</taxon>
        <taxon>Halieaceae</taxon>
        <taxon>Parahaliea</taxon>
    </lineage>
</organism>
<name>A0A939DEQ9_9GAMM</name>
<dbReference type="RefSeq" id="WP_206559621.1">
    <property type="nucleotide sequence ID" value="NZ_JAFKCZ010000004.1"/>
</dbReference>
<dbReference type="SUPFAM" id="SSF56529">
    <property type="entry name" value="FAH"/>
    <property type="match status" value="1"/>
</dbReference>
<evidence type="ECO:0000313" key="2">
    <source>
        <dbReference type="EMBL" id="MBN7796177.1"/>
    </source>
</evidence>
<dbReference type="InterPro" id="IPR036663">
    <property type="entry name" value="Fumarylacetoacetase_C_sf"/>
</dbReference>